<evidence type="ECO:0000313" key="10">
    <source>
        <dbReference type="EMBL" id="MBV2134847.1"/>
    </source>
</evidence>
<dbReference type="InterPro" id="IPR020562">
    <property type="entry name" value="PRibGlycinamide_synth_N"/>
</dbReference>
<dbReference type="RefSeq" id="WP_217683275.1">
    <property type="nucleotide sequence ID" value="NZ_JAHRGL010000071.1"/>
</dbReference>
<comment type="cofactor">
    <cofactor evidence="1">
        <name>Mn(2+)</name>
        <dbReference type="ChEBI" id="CHEBI:29035"/>
    </cofactor>
</comment>
<protein>
    <recommendedName>
        <fullName evidence="7">Phosphoribosylamine--glycine ligase</fullName>
        <ecNumber evidence="7">6.3.4.13</ecNumber>
    </recommendedName>
    <alternativeName>
        <fullName evidence="7">GARS</fullName>
    </alternativeName>
    <alternativeName>
        <fullName evidence="7">Glycinamide ribonucleotide synthetase</fullName>
    </alternativeName>
    <alternativeName>
        <fullName evidence="7">Phosphoribosylglycinamide synthetase</fullName>
    </alternativeName>
</protein>
<dbReference type="PROSITE" id="PS00184">
    <property type="entry name" value="GARS"/>
    <property type="match status" value="1"/>
</dbReference>
<dbReference type="NCBIfam" id="TIGR00877">
    <property type="entry name" value="purD"/>
    <property type="match status" value="1"/>
</dbReference>
<accession>A0ABS6N1C1</accession>
<keyword evidence="3 7" id="KW-0436">Ligase</keyword>
<proteinExistence type="inferred from homology"/>
<comment type="catalytic activity">
    <reaction evidence="7">
        <text>5-phospho-beta-D-ribosylamine + glycine + ATP = N(1)-(5-phospho-beta-D-ribosyl)glycinamide + ADP + phosphate + H(+)</text>
        <dbReference type="Rhea" id="RHEA:17453"/>
        <dbReference type="ChEBI" id="CHEBI:15378"/>
        <dbReference type="ChEBI" id="CHEBI:30616"/>
        <dbReference type="ChEBI" id="CHEBI:43474"/>
        <dbReference type="ChEBI" id="CHEBI:57305"/>
        <dbReference type="ChEBI" id="CHEBI:58681"/>
        <dbReference type="ChEBI" id="CHEBI:143788"/>
        <dbReference type="ChEBI" id="CHEBI:456216"/>
        <dbReference type="EC" id="6.3.4.13"/>
    </reaction>
</comment>
<comment type="caution">
    <text evidence="10">The sequence shown here is derived from an EMBL/GenBank/DDBJ whole genome shotgun (WGS) entry which is preliminary data.</text>
</comment>
<name>A0ABS6N1C1_9GAMM</name>
<evidence type="ECO:0000256" key="6">
    <source>
        <dbReference type="ARBA" id="ARBA00022840"/>
    </source>
</evidence>
<dbReference type="PANTHER" id="PTHR43472:SF1">
    <property type="entry name" value="PHOSPHORIBOSYLAMINE--GLYCINE LIGASE, CHLOROPLASTIC"/>
    <property type="match status" value="1"/>
</dbReference>
<dbReference type="PANTHER" id="PTHR43472">
    <property type="entry name" value="PHOSPHORIBOSYLAMINE--GLYCINE LIGASE"/>
    <property type="match status" value="1"/>
</dbReference>
<evidence type="ECO:0000313" key="11">
    <source>
        <dbReference type="Proteomes" id="UP000813068"/>
    </source>
</evidence>
<evidence type="ECO:0000256" key="3">
    <source>
        <dbReference type="ARBA" id="ARBA00022598"/>
    </source>
</evidence>
<dbReference type="SMART" id="SM01209">
    <property type="entry name" value="GARS_A"/>
    <property type="match status" value="1"/>
</dbReference>
<comment type="pathway">
    <text evidence="7">Purine metabolism; IMP biosynthesis via de novo pathway; N(1)-(5-phospho-D-ribosyl)glycinamide from 5-phospho-alpha-D-ribose 1-diphosphate: step 2/2.</text>
</comment>
<dbReference type="InterPro" id="IPR020560">
    <property type="entry name" value="PRibGlycinamide_synth_C-dom"/>
</dbReference>
<keyword evidence="5 7" id="KW-0658">Purine biosynthesis</keyword>
<evidence type="ECO:0000256" key="1">
    <source>
        <dbReference type="ARBA" id="ARBA00001936"/>
    </source>
</evidence>
<dbReference type="GO" id="GO:0004637">
    <property type="term" value="F:phosphoribosylamine-glycine ligase activity"/>
    <property type="evidence" value="ECO:0007669"/>
    <property type="project" value="UniProtKB-EC"/>
</dbReference>
<evidence type="ECO:0000256" key="7">
    <source>
        <dbReference type="HAMAP-Rule" id="MF_00138"/>
    </source>
</evidence>
<evidence type="ECO:0000259" key="9">
    <source>
        <dbReference type="PROSITE" id="PS50975"/>
    </source>
</evidence>
<dbReference type="EC" id="6.3.4.13" evidence="7"/>
<evidence type="ECO:0000256" key="2">
    <source>
        <dbReference type="ARBA" id="ARBA00001946"/>
    </source>
</evidence>
<organism evidence="10 11">
    <name type="scientific">Geopseudomonas aromaticivorans</name>
    <dbReference type="NCBI Taxonomy" id="2849492"/>
    <lineage>
        <taxon>Bacteria</taxon>
        <taxon>Pseudomonadati</taxon>
        <taxon>Pseudomonadota</taxon>
        <taxon>Gammaproteobacteria</taxon>
        <taxon>Pseudomonadales</taxon>
        <taxon>Pseudomonadaceae</taxon>
        <taxon>Geopseudomonas</taxon>
    </lineage>
</organism>
<comment type="similarity">
    <text evidence="7">Belongs to the GARS family.</text>
</comment>
<feature type="domain" description="ATP-grasp" evidence="9">
    <location>
        <begin position="108"/>
        <end position="315"/>
    </location>
</feature>
<keyword evidence="6 8" id="KW-0067">ATP-binding</keyword>
<dbReference type="InterPro" id="IPR011761">
    <property type="entry name" value="ATP-grasp"/>
</dbReference>
<dbReference type="Pfam" id="PF02844">
    <property type="entry name" value="GARS_N"/>
    <property type="match status" value="1"/>
</dbReference>
<keyword evidence="4 8" id="KW-0547">Nucleotide-binding</keyword>
<dbReference type="HAMAP" id="MF_00138">
    <property type="entry name" value="GARS"/>
    <property type="match status" value="1"/>
</dbReference>
<dbReference type="InterPro" id="IPR020561">
    <property type="entry name" value="PRibGlycinamid_synth_ATP-grasp"/>
</dbReference>
<evidence type="ECO:0000256" key="8">
    <source>
        <dbReference type="PROSITE-ProRule" id="PRU00409"/>
    </source>
</evidence>
<dbReference type="EMBL" id="JAHRGL010000071">
    <property type="protein sequence ID" value="MBV2134847.1"/>
    <property type="molecule type" value="Genomic_DNA"/>
</dbReference>
<dbReference type="Pfam" id="PF02843">
    <property type="entry name" value="GARS_C"/>
    <property type="match status" value="1"/>
</dbReference>
<dbReference type="InterPro" id="IPR000115">
    <property type="entry name" value="PRibGlycinamide_synth"/>
</dbReference>
<gene>
    <name evidence="7 10" type="primary">purD</name>
    <name evidence="10" type="ORF">KRX52_18925</name>
</gene>
<dbReference type="InterPro" id="IPR020559">
    <property type="entry name" value="PRibGlycinamide_synth_CS"/>
</dbReference>
<dbReference type="SMART" id="SM01210">
    <property type="entry name" value="GARS_C"/>
    <property type="match status" value="1"/>
</dbReference>
<reference evidence="10 11" key="1">
    <citation type="submission" date="2021-06" db="EMBL/GenBank/DDBJ databases">
        <title>Differences between aerobic and microaerobic xylene degrading microbial communities.</title>
        <authorList>
            <person name="Banerjee S."/>
            <person name="Tancsics A."/>
        </authorList>
    </citation>
    <scope>NUCLEOTIDE SEQUENCE [LARGE SCALE GENOMIC DNA]</scope>
    <source>
        <strain evidence="10 11">MAP12</strain>
    </source>
</reference>
<evidence type="ECO:0000256" key="5">
    <source>
        <dbReference type="ARBA" id="ARBA00022755"/>
    </source>
</evidence>
<sequence>MNVLIIGSGGREHALAWKVAQDPRVAKVFVAPGNAGTATEAKCENVAIDVLAIEQLADFAEQNVQLTIVGPEAPLVKGVVDLFRSRKLAIFGPTAAAAQLEGSKAFTKDFLARQQIPTADYQNFTEVEPALAYLREKGAPIVVKADGLAAGKGVIVAMTLEEAEEAVRDMLSGNAFGDAGARVVIEEFLDGEEASFIVMVDGENVLPMATSQDHKRVGDGDSGPNTGGMGAYSPAPVVTAEVHQRVMDEIIYPTVRGMAAEGNVYTGFLYAGLMIDKAGKPKVIEFNCRFGDPETQPIMVRLESSLVLLVEAALAKALDKVEATWDPRPTVGVVLAAGGYPGDYAKGDVIEGLDAAAKIDGKVFHAGTALNAQGQVVTAGGRVLCATAIGASVSDAQQQAYRLAEQIRWNGCFYRHDIGYRAIARERGEG</sequence>
<dbReference type="PROSITE" id="PS50975">
    <property type="entry name" value="ATP_GRASP"/>
    <property type="match status" value="1"/>
</dbReference>
<dbReference type="Pfam" id="PF01071">
    <property type="entry name" value="GARS_A"/>
    <property type="match status" value="1"/>
</dbReference>
<dbReference type="Proteomes" id="UP000813068">
    <property type="component" value="Unassembled WGS sequence"/>
</dbReference>
<evidence type="ECO:0000256" key="4">
    <source>
        <dbReference type="ARBA" id="ARBA00022741"/>
    </source>
</evidence>
<comment type="cofactor">
    <cofactor evidence="2">
        <name>Mg(2+)</name>
        <dbReference type="ChEBI" id="CHEBI:18420"/>
    </cofactor>
</comment>
<keyword evidence="11" id="KW-1185">Reference proteome</keyword>